<feature type="repeat" description="WD" evidence="5">
    <location>
        <begin position="656"/>
        <end position="697"/>
    </location>
</feature>
<feature type="repeat" description="WD" evidence="5">
    <location>
        <begin position="100"/>
        <end position="133"/>
    </location>
</feature>
<feature type="repeat" description="WD" evidence="5">
    <location>
        <begin position="504"/>
        <end position="540"/>
    </location>
</feature>
<dbReference type="Proteomes" id="UP001244341">
    <property type="component" value="Chromosome 1b"/>
</dbReference>
<dbReference type="Pfam" id="PF08590">
    <property type="entry name" value="DUF1771"/>
    <property type="match status" value="1"/>
</dbReference>
<protein>
    <recommendedName>
        <fullName evidence="7">DUF1771 domain-containing protein</fullName>
    </recommendedName>
</protein>
<name>A0ABY8TKP6_TETOB</name>
<evidence type="ECO:0000256" key="4">
    <source>
        <dbReference type="ARBA" id="ARBA00023242"/>
    </source>
</evidence>
<evidence type="ECO:0000256" key="5">
    <source>
        <dbReference type="PROSITE-ProRule" id="PRU00221"/>
    </source>
</evidence>
<gene>
    <name evidence="8" type="ORF">OEZ85_007825</name>
</gene>
<keyword evidence="2 5" id="KW-0853">WD repeat</keyword>
<dbReference type="InterPro" id="IPR019775">
    <property type="entry name" value="WD40_repeat_CS"/>
</dbReference>
<keyword evidence="9" id="KW-1185">Reference proteome</keyword>
<feature type="compositionally biased region" description="Acidic residues" evidence="6">
    <location>
        <begin position="1105"/>
        <end position="1124"/>
    </location>
</feature>
<evidence type="ECO:0000256" key="3">
    <source>
        <dbReference type="ARBA" id="ARBA00022737"/>
    </source>
</evidence>
<feature type="repeat" description="WD" evidence="5">
    <location>
        <begin position="614"/>
        <end position="655"/>
    </location>
</feature>
<evidence type="ECO:0000313" key="9">
    <source>
        <dbReference type="Proteomes" id="UP001244341"/>
    </source>
</evidence>
<evidence type="ECO:0000256" key="6">
    <source>
        <dbReference type="SAM" id="MobiDB-lite"/>
    </source>
</evidence>
<feature type="compositionally biased region" description="Low complexity" evidence="6">
    <location>
        <begin position="944"/>
        <end position="963"/>
    </location>
</feature>
<proteinExistence type="predicted"/>
<feature type="region of interest" description="Disordered" evidence="6">
    <location>
        <begin position="932"/>
        <end position="1124"/>
    </location>
</feature>
<accession>A0ABY8TKP6</accession>
<feature type="repeat" description="WD" evidence="5">
    <location>
        <begin position="480"/>
        <end position="503"/>
    </location>
</feature>
<dbReference type="PROSITE" id="PS50082">
    <property type="entry name" value="WD_REPEATS_2"/>
    <property type="match status" value="10"/>
</dbReference>
<dbReference type="SMART" id="SM01162">
    <property type="entry name" value="DUF1771"/>
    <property type="match status" value="1"/>
</dbReference>
<dbReference type="InterPro" id="IPR001680">
    <property type="entry name" value="WD40_rpt"/>
</dbReference>
<feature type="compositionally biased region" description="Acidic residues" evidence="6">
    <location>
        <begin position="1032"/>
        <end position="1063"/>
    </location>
</feature>
<sequence length="1229" mass="128077">MSSEQLQPKAVYESVTKLEPFYTGGAVRVTRDHKHLACACGDEVKVLDVATGTVTKTLPGDSEPITALAISPDCRSLIAASRSLSVKHWDWASGECKRTWKPHRAPVADMAIDASGGYLATGSADRAIKVTDLAGGFVTHHFTGHGGIVLRVLFHPKQLLLFSSCDSGEVRVWDLVTKSCMHSLKGGHISAVPALCLSPDGWHLLSGGRDKVACVWDIRNGARVSTVPVFEGVEGLAVLPLGSAFPGVAAADAITSSSSSSKAGAKRPLFFATAGEKGVIRIWRSDTGTCVYTHQGSSSSVLQQGPGKGGRKVAAAAAAAGDAAAAAAGSEFVELVLLPGGKGLMAATGDARLLFFHPEAGAAGAAAGSLRLTRQLIGNHDEITDLTFLYSGSSSSSSSNSSAQLSETAAAADGSNAEGLSSSAGLTLQPGEPRRLAVATNSHEIRLFDLADASCVGSCVGHRDIVLCLDAVRPAAGVELLASGAKDCEVRVWDPSSGACLAVAAGHVAAVTAVAWSKAKSKGGRYLASGGADKLLKLWDTSKLVAAAAAAAAGDDGAAPQQQVAVSTLAAVAAHDKDVNALAFSPNDALLATGSQDKTIKLWRLPSLVLAATLRGHKRGVWDLAFSPVDQVLLSCSGDRLVKMWSVSQGSCLRTFEGHTAGVLRCCFLTAGTQVLSAGADGLLKLWDSRTGADSATFEGHEDRLWGLSASAAPGESLVATGGGDARVVIWRDATAAKAAEAEAAEESLVLRQQELSNALADGDYAAAARLAFQLRHPGRLLEVLRRQPGGPGAALAALQGLVGQLAPDELATALSYCREWNTNTRNAHLAQVLLQAVLKSHSPEQILEVPGSRELLDGLLAYSQRHAARLDRLMRSTFLLDYTLAASQVLLPEHELEQQQQQQQDGQQQPDSALQQQQQQQYGTGLLKMNGVHADDASDSSEDLAGWGQQQQQDGDGSSSSNVEDEESEDDDDDNEEEEDAAAAGAAAAGTASRIRGAAGSSAKAAAAAAAAGEDAFVDDGVQLPGWGGGDDLEDDWVLDEDADADADADDEKESEGTEEEAAAAAAAAAAGSGSDSEGSQRSEDQEQQQQQQQQQAEQAQLFEEQEEYEDEEENYDDGYYDENGDWVQYEADDYWEAVAQEYAAARAEASDYARIRNACFQQATQAYLAGNKALAKELSAKGKAAAQHMRPGLAAPVRHCPGIPGVGLTWEAAEQACIGGCAILEGG</sequence>
<dbReference type="InterPro" id="IPR013899">
    <property type="entry name" value="DUF1771"/>
</dbReference>
<dbReference type="InterPro" id="IPR020472">
    <property type="entry name" value="WD40_PAC1"/>
</dbReference>
<feature type="repeat" description="WD" evidence="5">
    <location>
        <begin position="142"/>
        <end position="183"/>
    </location>
</feature>
<dbReference type="PANTHER" id="PTHR19854:SF15">
    <property type="entry name" value="TRANSDUCIN BETA-LIKE PROTEIN 3"/>
    <property type="match status" value="1"/>
</dbReference>
<feature type="compositionally biased region" description="Low complexity" evidence="6">
    <location>
        <begin position="1089"/>
        <end position="1104"/>
    </location>
</feature>
<feature type="region of interest" description="Disordered" evidence="6">
    <location>
        <begin position="897"/>
        <end position="920"/>
    </location>
</feature>
<keyword evidence="4" id="KW-0539">Nucleus</keyword>
<feature type="domain" description="DUF1771" evidence="7">
    <location>
        <begin position="1143"/>
        <end position="1208"/>
    </location>
</feature>
<feature type="repeat" description="WD" evidence="5">
    <location>
        <begin position="185"/>
        <end position="226"/>
    </location>
</feature>
<dbReference type="PROSITE" id="PS50294">
    <property type="entry name" value="WD_REPEATS_REGION"/>
    <property type="match status" value="6"/>
</dbReference>
<feature type="repeat" description="WD" evidence="5">
    <location>
        <begin position="572"/>
        <end position="613"/>
    </location>
</feature>
<dbReference type="SUPFAM" id="SSF50998">
    <property type="entry name" value="Quinoprotein alcohol dehydrogenase-like"/>
    <property type="match status" value="1"/>
</dbReference>
<feature type="repeat" description="WD" evidence="5">
    <location>
        <begin position="58"/>
        <end position="99"/>
    </location>
</feature>
<comment type="subcellular location">
    <subcellularLocation>
        <location evidence="1">Nucleus</location>
        <location evidence="1">Nucleolus</location>
    </subcellularLocation>
</comment>
<dbReference type="Gene3D" id="2.130.10.10">
    <property type="entry name" value="YVTN repeat-like/Quinoprotein amine dehydrogenase"/>
    <property type="match status" value="4"/>
</dbReference>
<organism evidence="8 9">
    <name type="scientific">Tetradesmus obliquus</name>
    <name type="common">Green alga</name>
    <name type="synonym">Acutodesmus obliquus</name>
    <dbReference type="NCBI Taxonomy" id="3088"/>
    <lineage>
        <taxon>Eukaryota</taxon>
        <taxon>Viridiplantae</taxon>
        <taxon>Chlorophyta</taxon>
        <taxon>core chlorophytes</taxon>
        <taxon>Chlorophyceae</taxon>
        <taxon>CS clade</taxon>
        <taxon>Sphaeropleales</taxon>
        <taxon>Scenedesmaceae</taxon>
        <taxon>Tetradesmus</taxon>
    </lineage>
</organism>
<feature type="compositionally biased region" description="Acidic residues" evidence="6">
    <location>
        <begin position="964"/>
        <end position="982"/>
    </location>
</feature>
<dbReference type="InterPro" id="IPR015943">
    <property type="entry name" value="WD40/YVTN_repeat-like_dom_sf"/>
</dbReference>
<dbReference type="SUPFAM" id="SSF50978">
    <property type="entry name" value="WD40 repeat-like"/>
    <property type="match status" value="1"/>
</dbReference>
<evidence type="ECO:0000256" key="1">
    <source>
        <dbReference type="ARBA" id="ARBA00004604"/>
    </source>
</evidence>
<dbReference type="SMART" id="SM00320">
    <property type="entry name" value="WD40"/>
    <property type="match status" value="13"/>
</dbReference>
<dbReference type="Pfam" id="PF00400">
    <property type="entry name" value="WD40"/>
    <property type="match status" value="10"/>
</dbReference>
<feature type="compositionally biased region" description="Low complexity" evidence="6">
    <location>
        <begin position="1064"/>
        <end position="1079"/>
    </location>
</feature>
<feature type="repeat" description="WD" evidence="5">
    <location>
        <begin position="698"/>
        <end position="731"/>
    </location>
</feature>
<keyword evidence="3" id="KW-0677">Repeat</keyword>
<dbReference type="InterPro" id="IPR011047">
    <property type="entry name" value="Quinoprotein_ADH-like_sf"/>
</dbReference>
<dbReference type="PRINTS" id="PR00320">
    <property type="entry name" value="GPROTEINBRPT"/>
</dbReference>
<reference evidence="8 9" key="1">
    <citation type="submission" date="2023-05" db="EMBL/GenBank/DDBJ databases">
        <title>A 100% complete, gapless, phased diploid assembly of the Scenedesmus obliquus UTEX 3031 genome.</title>
        <authorList>
            <person name="Biondi T.C."/>
            <person name="Hanschen E.R."/>
            <person name="Kwon T."/>
            <person name="Eng W."/>
            <person name="Kruse C.P.S."/>
            <person name="Koehler S.I."/>
            <person name="Kunde Y."/>
            <person name="Gleasner C.D."/>
            <person name="You Mak K.T."/>
            <person name="Polle J."/>
            <person name="Hovde B.T."/>
            <person name="Starkenburg S.R."/>
        </authorList>
    </citation>
    <scope>NUCLEOTIDE SEQUENCE [LARGE SCALE GENOMIC DNA]</scope>
    <source>
        <strain evidence="8 9">DOE0152z</strain>
    </source>
</reference>
<dbReference type="PROSITE" id="PS00678">
    <property type="entry name" value="WD_REPEATS_1"/>
    <property type="match status" value="2"/>
</dbReference>
<dbReference type="CDD" id="cd00200">
    <property type="entry name" value="WD40"/>
    <property type="match status" value="2"/>
</dbReference>
<dbReference type="InterPro" id="IPR013934">
    <property type="entry name" value="Utp13_C"/>
</dbReference>
<evidence type="ECO:0000256" key="2">
    <source>
        <dbReference type="ARBA" id="ARBA00022574"/>
    </source>
</evidence>
<feature type="compositionally biased region" description="Low complexity" evidence="6">
    <location>
        <begin position="899"/>
        <end position="920"/>
    </location>
</feature>
<evidence type="ECO:0000313" key="8">
    <source>
        <dbReference type="EMBL" id="WIA08386.1"/>
    </source>
</evidence>
<dbReference type="PANTHER" id="PTHR19854">
    <property type="entry name" value="TRANSDUCIN BETA-LIKE 3"/>
    <property type="match status" value="1"/>
</dbReference>
<dbReference type="InterPro" id="IPR036322">
    <property type="entry name" value="WD40_repeat_dom_sf"/>
</dbReference>
<dbReference type="Pfam" id="PF08625">
    <property type="entry name" value="Utp13"/>
    <property type="match status" value="1"/>
</dbReference>
<dbReference type="EMBL" id="CP126208">
    <property type="protein sequence ID" value="WIA08386.1"/>
    <property type="molecule type" value="Genomic_DNA"/>
</dbReference>
<evidence type="ECO:0000259" key="7">
    <source>
        <dbReference type="SMART" id="SM01162"/>
    </source>
</evidence>
<feature type="compositionally biased region" description="Low complexity" evidence="6">
    <location>
        <begin position="983"/>
        <end position="1022"/>
    </location>
</feature>